<dbReference type="RefSeq" id="WP_230222177.1">
    <property type="nucleotide sequence ID" value="NZ_JAJKFT010000010.1"/>
</dbReference>
<dbReference type="PANTHER" id="PTHR39206:SF1">
    <property type="entry name" value="SLL8004 PROTEIN"/>
    <property type="match status" value="1"/>
</dbReference>
<evidence type="ECO:0000313" key="2">
    <source>
        <dbReference type="Proteomes" id="UP001139103"/>
    </source>
</evidence>
<dbReference type="EMBL" id="JAJKFT010000010">
    <property type="protein sequence ID" value="MCC9630770.1"/>
    <property type="molecule type" value="Genomic_DNA"/>
</dbReference>
<name>A0A9X1MR02_9BACT</name>
<reference evidence="1" key="1">
    <citation type="submission" date="2021-11" db="EMBL/GenBank/DDBJ databases">
        <title>Genome sequence.</title>
        <authorList>
            <person name="Sun Q."/>
        </authorList>
    </citation>
    <scope>NUCLEOTIDE SEQUENCE</scope>
    <source>
        <strain evidence="1">JC732</strain>
    </source>
</reference>
<dbReference type="Pfam" id="PF13671">
    <property type="entry name" value="AAA_33"/>
    <property type="match status" value="1"/>
</dbReference>
<keyword evidence="2" id="KW-1185">Reference proteome</keyword>
<comment type="caution">
    <text evidence="1">The sequence shown here is derived from an EMBL/GenBank/DDBJ whole genome shotgun (WGS) entry which is preliminary data.</text>
</comment>
<organism evidence="1 2">
    <name type="scientific">Blastopirellula sediminis</name>
    <dbReference type="NCBI Taxonomy" id="2894196"/>
    <lineage>
        <taxon>Bacteria</taxon>
        <taxon>Pseudomonadati</taxon>
        <taxon>Planctomycetota</taxon>
        <taxon>Planctomycetia</taxon>
        <taxon>Pirellulales</taxon>
        <taxon>Pirellulaceae</taxon>
        <taxon>Blastopirellula</taxon>
    </lineage>
</organism>
<sequence length="207" mass="22852">MPAAATYPGFAMSDVQSPSVIVIAGPNGAGKSTLAPYLLRDYLGVLEFVNADVIAAGISAYAPEEAAFEAGRIMLARLRELAGLRKSFAFETTLATRSYARRLSEWRDAGFETRLVFIWLPNEETAVQRVAARVSRGGHNIPETTIRRRYQAGLRNLLDLYMPIVDTWDIIDGVNAADDAIASKNKYGEISVRVDEVWQTIQKQATR</sequence>
<dbReference type="Proteomes" id="UP001139103">
    <property type="component" value="Unassembled WGS sequence"/>
</dbReference>
<dbReference type="AlphaFoldDB" id="A0A9X1MR02"/>
<proteinExistence type="predicted"/>
<dbReference type="SUPFAM" id="SSF52540">
    <property type="entry name" value="P-loop containing nucleoside triphosphate hydrolases"/>
    <property type="match status" value="1"/>
</dbReference>
<dbReference type="PANTHER" id="PTHR39206">
    <property type="entry name" value="SLL8004 PROTEIN"/>
    <property type="match status" value="1"/>
</dbReference>
<gene>
    <name evidence="1" type="ORF">LOC68_20435</name>
</gene>
<dbReference type="InterPro" id="IPR027417">
    <property type="entry name" value="P-loop_NTPase"/>
</dbReference>
<accession>A0A9X1MR02</accession>
<dbReference type="Gene3D" id="3.40.50.300">
    <property type="entry name" value="P-loop containing nucleotide triphosphate hydrolases"/>
    <property type="match status" value="1"/>
</dbReference>
<evidence type="ECO:0000313" key="1">
    <source>
        <dbReference type="EMBL" id="MCC9630770.1"/>
    </source>
</evidence>
<protein>
    <submittedName>
        <fullName evidence="1">Zeta toxin family protein</fullName>
    </submittedName>
</protein>